<evidence type="ECO:0000256" key="1">
    <source>
        <dbReference type="ARBA" id="ARBA00022737"/>
    </source>
</evidence>
<feature type="non-terminal residue" evidence="3">
    <location>
        <position position="877"/>
    </location>
</feature>
<dbReference type="InterPro" id="IPR011042">
    <property type="entry name" value="6-blade_b-propeller_TolB-like"/>
</dbReference>
<comment type="caution">
    <text evidence="3">The sequence shown here is derived from an EMBL/GenBank/DDBJ whole genome shotgun (WGS) entry which is preliminary data.</text>
</comment>
<dbReference type="Pfam" id="PF01436">
    <property type="entry name" value="NHL"/>
    <property type="match status" value="1"/>
</dbReference>
<gene>
    <name evidence="3" type="primary">nhl-1</name>
    <name evidence="3" type="ORF">AWC38_SpisGene23384</name>
</gene>
<dbReference type="InterPro" id="IPR050952">
    <property type="entry name" value="TRIM-NHL_E3_ligases"/>
</dbReference>
<accession>A0A2B4R730</accession>
<evidence type="ECO:0000313" key="3">
    <source>
        <dbReference type="EMBL" id="PFX12623.1"/>
    </source>
</evidence>
<protein>
    <submittedName>
        <fullName evidence="3">RING finger protein nhl-1</fullName>
    </submittedName>
</protein>
<dbReference type="GO" id="GO:0043161">
    <property type="term" value="P:proteasome-mediated ubiquitin-dependent protein catabolic process"/>
    <property type="evidence" value="ECO:0007669"/>
    <property type="project" value="TreeGrafter"/>
</dbReference>
<dbReference type="OrthoDB" id="5971427at2759"/>
<keyword evidence="1" id="KW-0677">Repeat</keyword>
<dbReference type="PANTHER" id="PTHR24104:SF50">
    <property type="entry name" value="SMP-30_GLUCONOLACTONASE_LRE-LIKE REGION DOMAIN-CONTAINING PROTEIN"/>
    <property type="match status" value="1"/>
</dbReference>
<proteinExistence type="predicted"/>
<dbReference type="Proteomes" id="UP000225706">
    <property type="component" value="Unassembled WGS sequence"/>
</dbReference>
<dbReference type="EMBL" id="LSMT01001255">
    <property type="protein sequence ID" value="PFX12623.1"/>
    <property type="molecule type" value="Genomic_DNA"/>
</dbReference>
<feature type="repeat" description="NHL" evidence="2">
    <location>
        <begin position="748"/>
        <end position="789"/>
    </location>
</feature>
<dbReference type="PANTHER" id="PTHR24104">
    <property type="entry name" value="E3 UBIQUITIN-PROTEIN LIGASE NHLRC1-RELATED"/>
    <property type="match status" value="1"/>
</dbReference>
<dbReference type="SUPFAM" id="SSF101898">
    <property type="entry name" value="NHL repeat"/>
    <property type="match status" value="2"/>
</dbReference>
<dbReference type="InterPro" id="IPR001258">
    <property type="entry name" value="NHL_repeat"/>
</dbReference>
<organism evidence="3 4">
    <name type="scientific">Stylophora pistillata</name>
    <name type="common">Smooth cauliflower coral</name>
    <dbReference type="NCBI Taxonomy" id="50429"/>
    <lineage>
        <taxon>Eukaryota</taxon>
        <taxon>Metazoa</taxon>
        <taxon>Cnidaria</taxon>
        <taxon>Anthozoa</taxon>
        <taxon>Hexacorallia</taxon>
        <taxon>Scleractinia</taxon>
        <taxon>Astrocoeniina</taxon>
        <taxon>Pocilloporidae</taxon>
        <taxon>Stylophora</taxon>
    </lineage>
</organism>
<dbReference type="GO" id="GO:0061630">
    <property type="term" value="F:ubiquitin protein ligase activity"/>
    <property type="evidence" value="ECO:0007669"/>
    <property type="project" value="TreeGrafter"/>
</dbReference>
<reference evidence="4" key="1">
    <citation type="journal article" date="2017" name="bioRxiv">
        <title>Comparative analysis of the genomes of Stylophora pistillata and Acropora digitifera provides evidence for extensive differences between species of corals.</title>
        <authorList>
            <person name="Voolstra C.R."/>
            <person name="Li Y."/>
            <person name="Liew Y.J."/>
            <person name="Baumgarten S."/>
            <person name="Zoccola D."/>
            <person name="Flot J.-F."/>
            <person name="Tambutte S."/>
            <person name="Allemand D."/>
            <person name="Aranda M."/>
        </authorList>
    </citation>
    <scope>NUCLEOTIDE SEQUENCE [LARGE SCALE GENOMIC DNA]</scope>
</reference>
<feature type="repeat" description="NHL" evidence="2">
    <location>
        <begin position="568"/>
        <end position="608"/>
    </location>
</feature>
<evidence type="ECO:0000256" key="2">
    <source>
        <dbReference type="PROSITE-ProRule" id="PRU00504"/>
    </source>
</evidence>
<dbReference type="Gene3D" id="2.120.10.30">
    <property type="entry name" value="TolB, C-terminal domain"/>
    <property type="match status" value="3"/>
</dbReference>
<dbReference type="PROSITE" id="PS51125">
    <property type="entry name" value="NHL"/>
    <property type="match status" value="4"/>
</dbReference>
<evidence type="ECO:0000313" key="4">
    <source>
        <dbReference type="Proteomes" id="UP000225706"/>
    </source>
</evidence>
<name>A0A2B4R730_STYPI</name>
<dbReference type="GO" id="GO:0000209">
    <property type="term" value="P:protein polyubiquitination"/>
    <property type="evidence" value="ECO:0007669"/>
    <property type="project" value="TreeGrafter"/>
</dbReference>
<feature type="repeat" description="NHL" evidence="2">
    <location>
        <begin position="150"/>
        <end position="191"/>
    </location>
</feature>
<feature type="repeat" description="NHL" evidence="2">
    <location>
        <begin position="286"/>
        <end position="327"/>
    </location>
</feature>
<keyword evidence="4" id="KW-1185">Reference proteome</keyword>
<sequence>MLKEKLLRLLKNEDLKISDRILAMKYRVMATMLKTIDNPVHAVASCKECVEELNCLPVVQNAFAVKLKKGFRAVRGLLSKGKRREIISGVCLVNHVIYDVTRTVGEDASFLIWPLVDVSGKVKINPVYDARVTKVLLKQGVKHWCVTPWSLGQRGEKEQKLNIPWGITTNFSKEFVVGEYKDHCVKAFDSSGKFVRRFILPTDDEDTNLSTYDVATDMNDNILALTRVEEPGTDTSCVYTLTQAGDLHSKFSLSGQHLYRGLFVSDTGNVVTLRDSSAVEEYDTSGQLVRSFGEGILKDAWDVTVATDGRVVVVDKKDSCVHLFSEGKHLNQFKLQKNDCVVCTQVPARFSDVQAFLLYEATGHIVAPQDGMLVSLNSLALQYKARPREYVKVKAHQDEVLKGLFIPWCEDCDNKSILQYHKCLNYSRSQVDIFDVDKIGDPKYRVMATILETVDNPGVAVTPCGVCVKELNCLPAVQNSFDVQLKKGIQVVRGFFGQEERRQIIFSVCHVNRVIYDVTRTIGEHAHFLSWPPIDTGGHKINPLYDPRITKVLLKYGMEHRCVPPLLFDQKGEEEHKLKWPIGIATNSGGEFIVGDYYDGCVKVFDSSGKFVNHFSLPNDDVNTELYIYDVATDTDDNIFVLTLLRSLAELSRPRSWWIYKLTKTGDPYHRFRLRREGWVEYKVLSVTDTGKVLTGGRIMTTEETRVMELQDKVTRTKTLKPGRRMMTVGRIMTGGMEPKVEEYDTNGKFVRSFGKGILVSAWDFTVATDGHVMVVDRDDSCVHIFSEHGEHLNKFKLQRNDCYYTSIAFHRTGEHVVIAGAREEKKLLQVEIYSKDGEFVRSCVEIQIDESFSVIGITVTTEGRIAVVVDTYRSQK</sequence>
<dbReference type="AlphaFoldDB" id="A0A2B4R730"/>